<organism evidence="3 4">
    <name type="scientific">Streptomyces triticiradicis</name>
    <dbReference type="NCBI Taxonomy" id="2651189"/>
    <lineage>
        <taxon>Bacteria</taxon>
        <taxon>Bacillati</taxon>
        <taxon>Actinomycetota</taxon>
        <taxon>Actinomycetes</taxon>
        <taxon>Kitasatosporales</taxon>
        <taxon>Streptomycetaceae</taxon>
        <taxon>Streptomyces</taxon>
    </lineage>
</organism>
<evidence type="ECO:0000313" key="3">
    <source>
        <dbReference type="EMBL" id="KAB1990863.1"/>
    </source>
</evidence>
<accession>A0A7J5DQ17</accession>
<feature type="domain" description="Histidine kinase/HSP90-like ATPase" evidence="2">
    <location>
        <begin position="31"/>
        <end position="119"/>
    </location>
</feature>
<dbReference type="Proteomes" id="UP000442990">
    <property type="component" value="Unassembled WGS sequence"/>
</dbReference>
<gene>
    <name evidence="3" type="ORF">F8144_00305</name>
</gene>
<dbReference type="Pfam" id="PF02518">
    <property type="entry name" value="HATPase_c"/>
    <property type="match status" value="1"/>
</dbReference>
<comment type="caution">
    <text evidence="3">The sequence shown here is derived from an EMBL/GenBank/DDBJ whole genome shotgun (WGS) entry which is preliminary data.</text>
</comment>
<name>A0A7J5DQ17_9ACTN</name>
<dbReference type="InterPro" id="IPR050267">
    <property type="entry name" value="Anti-sigma-factor_SerPK"/>
</dbReference>
<sequence>MGLGAVTRAREAMAGYLADAGVTVGSAFADAVLLAVSELVTNVLRHATRSPVTNVGITVGAGHLVVSVADTEPRLPPPAGMGVGLLMVTEPATAFGGTVSMETAAGHDGKTVLVRFPMPS</sequence>
<dbReference type="InterPro" id="IPR003594">
    <property type="entry name" value="HATPase_dom"/>
</dbReference>
<keyword evidence="4" id="KW-1185">Reference proteome</keyword>
<dbReference type="PANTHER" id="PTHR35526">
    <property type="entry name" value="ANTI-SIGMA-F FACTOR RSBW-RELATED"/>
    <property type="match status" value="1"/>
</dbReference>
<dbReference type="PANTHER" id="PTHR35526:SF3">
    <property type="entry name" value="ANTI-SIGMA-F FACTOR RSBW"/>
    <property type="match status" value="1"/>
</dbReference>
<dbReference type="SUPFAM" id="SSF55874">
    <property type="entry name" value="ATPase domain of HSP90 chaperone/DNA topoisomerase II/histidine kinase"/>
    <property type="match status" value="1"/>
</dbReference>
<dbReference type="EMBL" id="WBKG01000001">
    <property type="protein sequence ID" value="KAB1990863.1"/>
    <property type="molecule type" value="Genomic_DNA"/>
</dbReference>
<reference evidence="3 4" key="1">
    <citation type="submission" date="2019-09" db="EMBL/GenBank/DDBJ databases">
        <title>Isolation and identification of active actinomycetes.</title>
        <authorList>
            <person name="Yu Z."/>
            <person name="Han C."/>
            <person name="Yu B."/>
        </authorList>
    </citation>
    <scope>NUCLEOTIDE SEQUENCE [LARGE SCALE GENOMIC DNA]</scope>
    <source>
        <strain evidence="3 4">NEAU-H2</strain>
    </source>
</reference>
<proteinExistence type="predicted"/>
<dbReference type="AlphaFoldDB" id="A0A7J5DQ17"/>
<evidence type="ECO:0000259" key="2">
    <source>
        <dbReference type="Pfam" id="PF02518"/>
    </source>
</evidence>
<keyword evidence="3" id="KW-0808">Transferase</keyword>
<protein>
    <submittedName>
        <fullName evidence="3">Sensor histidine kinase</fullName>
    </submittedName>
</protein>
<dbReference type="InterPro" id="IPR036890">
    <property type="entry name" value="HATPase_C_sf"/>
</dbReference>
<keyword evidence="1" id="KW-0723">Serine/threonine-protein kinase</keyword>
<evidence type="ECO:0000256" key="1">
    <source>
        <dbReference type="ARBA" id="ARBA00022527"/>
    </source>
</evidence>
<dbReference type="GO" id="GO:0004674">
    <property type="term" value="F:protein serine/threonine kinase activity"/>
    <property type="evidence" value="ECO:0007669"/>
    <property type="project" value="UniProtKB-KW"/>
</dbReference>
<evidence type="ECO:0000313" key="4">
    <source>
        <dbReference type="Proteomes" id="UP000442990"/>
    </source>
</evidence>
<dbReference type="Gene3D" id="3.30.565.10">
    <property type="entry name" value="Histidine kinase-like ATPase, C-terminal domain"/>
    <property type="match status" value="1"/>
</dbReference>
<dbReference type="CDD" id="cd16936">
    <property type="entry name" value="HATPase_RsbW-like"/>
    <property type="match status" value="1"/>
</dbReference>
<keyword evidence="3" id="KW-0418">Kinase</keyword>